<dbReference type="Proteomes" id="UP000311713">
    <property type="component" value="Unassembled WGS sequence"/>
</dbReference>
<gene>
    <name evidence="1" type="ORF">FH715_17355</name>
</gene>
<dbReference type="AlphaFoldDB" id="A0A5C4UZ65"/>
<reference evidence="1 2" key="1">
    <citation type="submission" date="2019-06" db="EMBL/GenBank/DDBJ databases">
        <title>Draft genome of Streptomyces sedi sp. JCM16909.</title>
        <authorList>
            <person name="Klykleung N."/>
            <person name="Tanasupawat S."/>
            <person name="Kudo T."/>
            <person name="Yuki M."/>
            <person name="Ohkuma M."/>
        </authorList>
    </citation>
    <scope>NUCLEOTIDE SEQUENCE [LARGE SCALE GENOMIC DNA]</scope>
    <source>
        <strain evidence="1 2">JCM 16909</strain>
    </source>
</reference>
<protein>
    <submittedName>
        <fullName evidence="1">Uncharacterized protein</fullName>
    </submittedName>
</protein>
<name>A0A5C4UZ65_9ACTN</name>
<dbReference type="RefSeq" id="WP_139646286.1">
    <property type="nucleotide sequence ID" value="NZ_BAAAZS010000007.1"/>
</dbReference>
<keyword evidence="2" id="KW-1185">Reference proteome</keyword>
<proteinExistence type="predicted"/>
<dbReference type="EMBL" id="VDGT01000012">
    <property type="protein sequence ID" value="TNM28798.1"/>
    <property type="molecule type" value="Genomic_DNA"/>
</dbReference>
<accession>A0A5C4UZ65</accession>
<comment type="caution">
    <text evidence="1">The sequence shown here is derived from an EMBL/GenBank/DDBJ whole genome shotgun (WGS) entry which is preliminary data.</text>
</comment>
<dbReference type="OrthoDB" id="3690759at2"/>
<evidence type="ECO:0000313" key="2">
    <source>
        <dbReference type="Proteomes" id="UP000311713"/>
    </source>
</evidence>
<sequence>MSLVRPTDPDFLVSRLGLGALTALQRDAEERGYATRWTSVEALRGQVAESGGILLRTLLREERDGVPHAVRCLVLFSSAGGGGSGGVATLDVHPSRLAALDRLDRDPDVRAALARVFVLATGGISMVTKR</sequence>
<evidence type="ECO:0000313" key="1">
    <source>
        <dbReference type="EMBL" id="TNM28798.1"/>
    </source>
</evidence>
<organism evidence="1 2">
    <name type="scientific">Streptomyces sedi</name>
    <dbReference type="NCBI Taxonomy" id="555059"/>
    <lineage>
        <taxon>Bacteria</taxon>
        <taxon>Bacillati</taxon>
        <taxon>Actinomycetota</taxon>
        <taxon>Actinomycetes</taxon>
        <taxon>Kitasatosporales</taxon>
        <taxon>Streptomycetaceae</taxon>
        <taxon>Streptomyces</taxon>
    </lineage>
</organism>